<gene>
    <name evidence="2" type="ORF">ACFPYI_18660</name>
</gene>
<sequence length="84" mass="9408">METLANQTSDETASQGFSEHREEAQNHVDRLGDVFDASARNHGPKKSRPCTRSSVNASRWRRSTMRRSSTGTTSRSDRRPNTTG</sequence>
<protein>
    <submittedName>
        <fullName evidence="2">Uncharacterized protein</fullName>
    </submittedName>
</protein>
<evidence type="ECO:0000256" key="1">
    <source>
        <dbReference type="SAM" id="MobiDB-lite"/>
    </source>
</evidence>
<feature type="compositionally biased region" description="Basic and acidic residues" evidence="1">
    <location>
        <begin position="18"/>
        <end position="33"/>
    </location>
</feature>
<organism evidence="2 3">
    <name type="scientific">Halomarina salina</name>
    <dbReference type="NCBI Taxonomy" id="1872699"/>
    <lineage>
        <taxon>Archaea</taxon>
        <taxon>Methanobacteriati</taxon>
        <taxon>Methanobacteriota</taxon>
        <taxon>Stenosarchaea group</taxon>
        <taxon>Halobacteria</taxon>
        <taxon>Halobacteriales</taxon>
        <taxon>Natronomonadaceae</taxon>
        <taxon>Halomarina</taxon>
    </lineage>
</organism>
<dbReference type="Proteomes" id="UP001596099">
    <property type="component" value="Unassembled WGS sequence"/>
</dbReference>
<keyword evidence="3" id="KW-1185">Reference proteome</keyword>
<dbReference type="AlphaFoldDB" id="A0ABD5RS49"/>
<evidence type="ECO:0000313" key="3">
    <source>
        <dbReference type="Proteomes" id="UP001596099"/>
    </source>
</evidence>
<evidence type="ECO:0000313" key="2">
    <source>
        <dbReference type="EMBL" id="MFC5973357.1"/>
    </source>
</evidence>
<proteinExistence type="predicted"/>
<name>A0ABD5RS49_9EURY</name>
<feature type="compositionally biased region" description="Basic and acidic residues" evidence="1">
    <location>
        <begin position="75"/>
        <end position="84"/>
    </location>
</feature>
<feature type="compositionally biased region" description="Polar residues" evidence="1">
    <location>
        <begin position="1"/>
        <end position="17"/>
    </location>
</feature>
<accession>A0ABD5RS49</accession>
<dbReference type="Gene3D" id="1.20.1260.10">
    <property type="match status" value="1"/>
</dbReference>
<reference evidence="2 3" key="1">
    <citation type="journal article" date="2019" name="Int. J. Syst. Evol. Microbiol.">
        <title>The Global Catalogue of Microorganisms (GCM) 10K type strain sequencing project: providing services to taxonomists for standard genome sequencing and annotation.</title>
        <authorList>
            <consortium name="The Broad Institute Genomics Platform"/>
            <consortium name="The Broad Institute Genome Sequencing Center for Infectious Disease"/>
            <person name="Wu L."/>
            <person name="Ma J."/>
        </authorList>
    </citation>
    <scope>NUCLEOTIDE SEQUENCE [LARGE SCALE GENOMIC DNA]</scope>
    <source>
        <strain evidence="2 3">CGMCC 1.12543</strain>
    </source>
</reference>
<dbReference type="RefSeq" id="WP_368409053.1">
    <property type="nucleotide sequence ID" value="NZ_JALLGW010000001.1"/>
</dbReference>
<feature type="region of interest" description="Disordered" evidence="1">
    <location>
        <begin position="1"/>
        <end position="84"/>
    </location>
</feature>
<comment type="caution">
    <text evidence="2">The sequence shown here is derived from an EMBL/GenBank/DDBJ whole genome shotgun (WGS) entry which is preliminary data.</text>
</comment>
<dbReference type="InterPro" id="IPR012347">
    <property type="entry name" value="Ferritin-like"/>
</dbReference>
<dbReference type="EMBL" id="JBHSQH010000001">
    <property type="protein sequence ID" value="MFC5973357.1"/>
    <property type="molecule type" value="Genomic_DNA"/>
</dbReference>